<evidence type="ECO:0000313" key="3">
    <source>
        <dbReference type="Proteomes" id="UP001519363"/>
    </source>
</evidence>
<comment type="caution">
    <text evidence="2">The sequence shown here is derived from an EMBL/GenBank/DDBJ whole genome shotgun (WGS) entry which is preliminary data.</text>
</comment>
<feature type="chain" id="PRO_5045486931" evidence="1">
    <location>
        <begin position="32"/>
        <end position="130"/>
    </location>
</feature>
<evidence type="ECO:0000256" key="1">
    <source>
        <dbReference type="SAM" id="SignalP"/>
    </source>
</evidence>
<dbReference type="RefSeq" id="WP_086782558.1">
    <property type="nucleotide sequence ID" value="NZ_JAGIOO010000001.1"/>
</dbReference>
<keyword evidence="1" id="KW-0732">Signal</keyword>
<evidence type="ECO:0000313" key="2">
    <source>
        <dbReference type="EMBL" id="MBP2478472.1"/>
    </source>
</evidence>
<gene>
    <name evidence="2" type="ORF">JOF53_007344</name>
</gene>
<dbReference type="EMBL" id="JAGIOO010000001">
    <property type="protein sequence ID" value="MBP2478472.1"/>
    <property type="molecule type" value="Genomic_DNA"/>
</dbReference>
<accession>A0ABS5AQF0</accession>
<feature type="signal peptide" evidence="1">
    <location>
        <begin position="1"/>
        <end position="31"/>
    </location>
</feature>
<keyword evidence="3" id="KW-1185">Reference proteome</keyword>
<protein>
    <submittedName>
        <fullName evidence="2">Uncharacterized protein</fullName>
    </submittedName>
</protein>
<sequence>MKLRHRLAALAVTTVAAATMIGGVLPSTAFAFPSCDLSEKVKELQAWDHNGKYNILVWKDTADGGKDLRGIEHQGSEWFHECKFLGKSSTYHWAVFKEGWFLHKGDGGYRNWAYYGLVTREGEKVNFFPR</sequence>
<dbReference type="Proteomes" id="UP001519363">
    <property type="component" value="Unassembled WGS sequence"/>
</dbReference>
<name>A0ABS5AQF0_9PSEU</name>
<organism evidence="2 3">
    <name type="scientific">Crossiella equi</name>
    <dbReference type="NCBI Taxonomy" id="130796"/>
    <lineage>
        <taxon>Bacteria</taxon>
        <taxon>Bacillati</taxon>
        <taxon>Actinomycetota</taxon>
        <taxon>Actinomycetes</taxon>
        <taxon>Pseudonocardiales</taxon>
        <taxon>Pseudonocardiaceae</taxon>
        <taxon>Crossiella</taxon>
    </lineage>
</organism>
<reference evidence="2 3" key="1">
    <citation type="submission" date="2021-03" db="EMBL/GenBank/DDBJ databases">
        <title>Sequencing the genomes of 1000 actinobacteria strains.</title>
        <authorList>
            <person name="Klenk H.-P."/>
        </authorList>
    </citation>
    <scope>NUCLEOTIDE SEQUENCE [LARGE SCALE GENOMIC DNA]</scope>
    <source>
        <strain evidence="2 3">DSM 44580</strain>
    </source>
</reference>
<proteinExistence type="predicted"/>